<feature type="non-terminal residue" evidence="2">
    <location>
        <position position="1"/>
    </location>
</feature>
<dbReference type="HOGENOM" id="CLU_006344_1_0_1"/>
<sequence>CDSSGRYVDPNAPPPPFSKKSSDDWGSYGDQLRFETAEFLFREAEMSASKIDKLCYLWQHSVDTGLPPFSDHKELYQTIDATDLGNVPWSSFKLRYDGEHPANDIPPWMDEAYEFWFRDPRHLVANMLSNPEFGGEMDYVPYQDFTTGNEKRRFENFLSGEWVWMQADKIVQDPSTHGAMFVPIILGSDKTTVSVATGQNDYWPVYLSIGNIHNNVQRAHRNGVELLAFLAIPKTAKKYTNDPAFRRFKKQLFHGAMSRILSSLKTGMTVPQVMKCPDGHFRHVVFGIGPYIANYPEQVLISGIVQNWCGRCLAFPDDLDTGGPPRTSELTRALIEELPVGTIWDEWGTDANFHPFTDDFPHADIYQLLAPDILHQLVKGTFKDHLVEWVGKYLEREYGKAGAKERLADIDCRIAAAPPFPGLRRFPDGCGFLQWTGNDSKALIKVYLPAIEGHVPDDIVRTFRAFLEFCYIVRQNVITDDTLIDLKNALDRFHQHREVFRDVGVHVEGFSLPRQHSLVHYEALIQLFGAPNGLCTSITESKHITAVKKPWRRSSKYKVLEQILRTNSRLSQLAATRADFKARGMLPMSRPRENDDELAQDEDEDVGIVDECPMLAHSDVKLARCYARGRARSVPTLAIELGIPGLSRLIGQFLYEQLHQESTSTSPTHTPHIPAFAGRLKVFHSATATFVSPSDPSGIGSMQREQIRAIPTWHRGPARYDCTVGNKSVAITDDMGEGMLSMEVAWVLSFFSFAYTNGRSYPCALVHWFDRIADEPDELTGMWMVRPSFLEDGSKNLAVIHIDSVVRSAHLLPIFGNERVPPFINFHNSLDIYRSFYINRFADHHAFQLAS</sequence>
<gene>
    <name evidence="2" type="ORF">PAXINDRAFT_79804</name>
</gene>
<protein>
    <submittedName>
        <fullName evidence="2">Uncharacterized protein</fullName>
    </submittedName>
</protein>
<dbReference type="EMBL" id="KN819345">
    <property type="protein sequence ID" value="KIJ14134.1"/>
    <property type="molecule type" value="Genomic_DNA"/>
</dbReference>
<evidence type="ECO:0000313" key="2">
    <source>
        <dbReference type="EMBL" id="KIJ14134.1"/>
    </source>
</evidence>
<dbReference type="Pfam" id="PF18759">
    <property type="entry name" value="Plavaka"/>
    <property type="match status" value="1"/>
</dbReference>
<evidence type="ECO:0000313" key="3">
    <source>
        <dbReference type="Proteomes" id="UP000053647"/>
    </source>
</evidence>
<name>A0A0C9SX03_PAXIN</name>
<feature type="region of interest" description="Disordered" evidence="1">
    <location>
        <begin position="1"/>
        <end position="24"/>
    </location>
</feature>
<accession>A0A0C9SX03</accession>
<proteinExistence type="predicted"/>
<dbReference type="Proteomes" id="UP000053647">
    <property type="component" value="Unassembled WGS sequence"/>
</dbReference>
<reference evidence="2 3" key="1">
    <citation type="submission" date="2014-06" db="EMBL/GenBank/DDBJ databases">
        <authorList>
            <consortium name="DOE Joint Genome Institute"/>
            <person name="Kuo A."/>
            <person name="Kohler A."/>
            <person name="Nagy L.G."/>
            <person name="Floudas D."/>
            <person name="Copeland A."/>
            <person name="Barry K.W."/>
            <person name="Cichocki N."/>
            <person name="Veneault-Fourrey C."/>
            <person name="LaButti K."/>
            <person name="Lindquist E.A."/>
            <person name="Lipzen A."/>
            <person name="Lundell T."/>
            <person name="Morin E."/>
            <person name="Murat C."/>
            <person name="Sun H."/>
            <person name="Tunlid A."/>
            <person name="Henrissat B."/>
            <person name="Grigoriev I.V."/>
            <person name="Hibbett D.S."/>
            <person name="Martin F."/>
            <person name="Nordberg H.P."/>
            <person name="Cantor M.N."/>
            <person name="Hua S.X."/>
        </authorList>
    </citation>
    <scope>NUCLEOTIDE SEQUENCE [LARGE SCALE GENOMIC DNA]</scope>
    <source>
        <strain evidence="2 3">ATCC 200175</strain>
    </source>
</reference>
<dbReference type="InterPro" id="IPR041078">
    <property type="entry name" value="Plavaka"/>
</dbReference>
<organism evidence="2 3">
    <name type="scientific">Paxillus involutus ATCC 200175</name>
    <dbReference type="NCBI Taxonomy" id="664439"/>
    <lineage>
        <taxon>Eukaryota</taxon>
        <taxon>Fungi</taxon>
        <taxon>Dikarya</taxon>
        <taxon>Basidiomycota</taxon>
        <taxon>Agaricomycotina</taxon>
        <taxon>Agaricomycetes</taxon>
        <taxon>Agaricomycetidae</taxon>
        <taxon>Boletales</taxon>
        <taxon>Paxilineae</taxon>
        <taxon>Paxillaceae</taxon>
        <taxon>Paxillus</taxon>
    </lineage>
</organism>
<reference evidence="3" key="2">
    <citation type="submission" date="2015-01" db="EMBL/GenBank/DDBJ databases">
        <title>Evolutionary Origins and Diversification of the Mycorrhizal Mutualists.</title>
        <authorList>
            <consortium name="DOE Joint Genome Institute"/>
            <consortium name="Mycorrhizal Genomics Consortium"/>
            <person name="Kohler A."/>
            <person name="Kuo A."/>
            <person name="Nagy L.G."/>
            <person name="Floudas D."/>
            <person name="Copeland A."/>
            <person name="Barry K.W."/>
            <person name="Cichocki N."/>
            <person name="Veneault-Fourrey C."/>
            <person name="LaButti K."/>
            <person name="Lindquist E.A."/>
            <person name="Lipzen A."/>
            <person name="Lundell T."/>
            <person name="Morin E."/>
            <person name="Murat C."/>
            <person name="Riley R."/>
            <person name="Ohm R."/>
            <person name="Sun H."/>
            <person name="Tunlid A."/>
            <person name="Henrissat B."/>
            <person name="Grigoriev I.V."/>
            <person name="Hibbett D.S."/>
            <person name="Martin F."/>
        </authorList>
    </citation>
    <scope>NUCLEOTIDE SEQUENCE [LARGE SCALE GENOMIC DNA]</scope>
    <source>
        <strain evidence="3">ATCC 200175</strain>
    </source>
</reference>
<dbReference type="OrthoDB" id="2661273at2759"/>
<dbReference type="AlphaFoldDB" id="A0A0C9SX03"/>
<evidence type="ECO:0000256" key="1">
    <source>
        <dbReference type="SAM" id="MobiDB-lite"/>
    </source>
</evidence>
<keyword evidence="3" id="KW-1185">Reference proteome</keyword>